<keyword evidence="2" id="KW-1185">Reference proteome</keyword>
<organism evidence="1 2">
    <name type="scientific">Solanum tuberosum</name>
    <name type="common">Potato</name>
    <dbReference type="NCBI Taxonomy" id="4113"/>
    <lineage>
        <taxon>Eukaryota</taxon>
        <taxon>Viridiplantae</taxon>
        <taxon>Streptophyta</taxon>
        <taxon>Embryophyta</taxon>
        <taxon>Tracheophyta</taxon>
        <taxon>Spermatophyta</taxon>
        <taxon>Magnoliopsida</taxon>
        <taxon>eudicotyledons</taxon>
        <taxon>Gunneridae</taxon>
        <taxon>Pentapetalae</taxon>
        <taxon>asterids</taxon>
        <taxon>lamiids</taxon>
        <taxon>Solanales</taxon>
        <taxon>Solanaceae</taxon>
        <taxon>Solanoideae</taxon>
        <taxon>Solaneae</taxon>
        <taxon>Solanum</taxon>
    </lineage>
</organism>
<protein>
    <recommendedName>
        <fullName evidence="3">Ty3-gypsy retrotransposon protein</fullName>
    </recommendedName>
</protein>
<accession>A0ABQ7W644</accession>
<evidence type="ECO:0000313" key="1">
    <source>
        <dbReference type="EMBL" id="KAH0776169.1"/>
    </source>
</evidence>
<proteinExistence type="predicted"/>
<gene>
    <name evidence="1" type="ORF">KY290_007580</name>
</gene>
<dbReference type="EMBL" id="JAIVGD010000003">
    <property type="protein sequence ID" value="KAH0776169.1"/>
    <property type="molecule type" value="Genomic_DNA"/>
</dbReference>
<comment type="caution">
    <text evidence="1">The sequence shown here is derived from an EMBL/GenBank/DDBJ whole genome shotgun (WGS) entry which is preliminary data.</text>
</comment>
<evidence type="ECO:0000313" key="2">
    <source>
        <dbReference type="Proteomes" id="UP000826656"/>
    </source>
</evidence>
<sequence>MELSIASRGKTSSVFDPRKEDAQFKESLEYQTKESMAVVMTSTKASTRQKLKEKVANEQAREVKNQYTLKELPTKVYPFLDSHIPAILDELLTKKVIALLDSKRPKEFNKIDDPMYCKFHRIICHHTTKCFILKKKIMTSVREGNIIIDDGETAETNHSSVKLDHKKDSISEALPPMASPKIEYSVIILQFGSFEPVKFSALKKTTNTSKVYDFFSEKNANTWILVARKRQKCQGTSKL</sequence>
<dbReference type="Proteomes" id="UP000826656">
    <property type="component" value="Unassembled WGS sequence"/>
</dbReference>
<evidence type="ECO:0008006" key="3">
    <source>
        <dbReference type="Google" id="ProtNLM"/>
    </source>
</evidence>
<dbReference type="PANTHER" id="PTHR33437">
    <property type="entry name" value="OS06G0361200 PROTEIN"/>
    <property type="match status" value="1"/>
</dbReference>
<name>A0ABQ7W644_SOLTU</name>
<reference evidence="1 2" key="1">
    <citation type="journal article" date="2021" name="bioRxiv">
        <title>Chromosome-scale and haplotype-resolved genome assembly of a tetraploid potato cultivar.</title>
        <authorList>
            <person name="Sun H."/>
            <person name="Jiao W.-B."/>
            <person name="Krause K."/>
            <person name="Campoy J.A."/>
            <person name="Goel M."/>
            <person name="Folz-Donahue K."/>
            <person name="Kukat C."/>
            <person name="Huettel B."/>
            <person name="Schneeberger K."/>
        </authorList>
    </citation>
    <scope>NUCLEOTIDE SEQUENCE [LARGE SCALE GENOMIC DNA]</scope>
    <source>
        <strain evidence="1">SolTubOtavaFocal</strain>
        <tissue evidence="1">Leaves</tissue>
    </source>
</reference>
<dbReference type="PANTHER" id="PTHR33437:SF2">
    <property type="entry name" value="OS06G0361200 PROTEIN"/>
    <property type="match status" value="1"/>
</dbReference>